<dbReference type="InterPro" id="IPR002347">
    <property type="entry name" value="SDR_fam"/>
</dbReference>
<gene>
    <name evidence="3" type="ORF">BE08_07815</name>
</gene>
<evidence type="ECO:0000313" key="3">
    <source>
        <dbReference type="EMBL" id="KYF50028.1"/>
    </source>
</evidence>
<protein>
    <submittedName>
        <fullName evidence="3">Oxidoreductase</fullName>
    </submittedName>
</protein>
<dbReference type="PRINTS" id="PR00081">
    <property type="entry name" value="GDHRDH"/>
</dbReference>
<dbReference type="FunFam" id="3.40.50.720:FF:000084">
    <property type="entry name" value="Short-chain dehydrogenase reductase"/>
    <property type="match status" value="1"/>
</dbReference>
<sequence>MLELAGKVALVTGGSRGIGAAIARRLARGGADVAVTYVSAAERARAVVGEVEAAGRRGLAIAADSADSAAVVGAVERTVAELGRIDILVNNAGIALMGPLEAVTLDDVDRTLAIHVRSVFLASQAAARHMGAGGRIVSIGSCLAERAPGPGTTLYSMSKAALVGLTKGLARDVGPRGITANLVQPGPIDTDMNPADGPGADGQRSLLALGHYGSADDIAATVAHLAGEGGRFITGATIAVDGGFAA</sequence>
<accession>A0A150P395</accession>
<dbReference type="AlphaFoldDB" id="A0A150P395"/>
<name>A0A150P395_SORCE</name>
<evidence type="ECO:0000313" key="4">
    <source>
        <dbReference type="Proteomes" id="UP000075420"/>
    </source>
</evidence>
<dbReference type="PRINTS" id="PR00080">
    <property type="entry name" value="SDRFAMILY"/>
</dbReference>
<comment type="similarity">
    <text evidence="1">Belongs to the short-chain dehydrogenases/reductases (SDR) family.</text>
</comment>
<dbReference type="PANTHER" id="PTHR43639">
    <property type="entry name" value="OXIDOREDUCTASE, SHORT-CHAIN DEHYDROGENASE/REDUCTASE FAMILY (AFU_ORTHOLOGUE AFUA_5G02870)"/>
    <property type="match status" value="1"/>
</dbReference>
<reference evidence="3 4" key="1">
    <citation type="submission" date="2014-02" db="EMBL/GenBank/DDBJ databases">
        <title>The small core and large imbalanced accessory genome model reveals a collaborative survival strategy of Sorangium cellulosum strains in nature.</title>
        <authorList>
            <person name="Han K."/>
            <person name="Peng R."/>
            <person name="Blom J."/>
            <person name="Li Y.-Z."/>
        </authorList>
    </citation>
    <scope>NUCLEOTIDE SEQUENCE [LARGE SCALE GENOMIC DNA]</scope>
    <source>
        <strain evidence="3 4">So0157-25</strain>
    </source>
</reference>
<dbReference type="SUPFAM" id="SSF51735">
    <property type="entry name" value="NAD(P)-binding Rossmann-fold domains"/>
    <property type="match status" value="1"/>
</dbReference>
<proteinExistence type="inferred from homology"/>
<dbReference type="Proteomes" id="UP000075420">
    <property type="component" value="Unassembled WGS sequence"/>
</dbReference>
<evidence type="ECO:0000256" key="1">
    <source>
        <dbReference type="ARBA" id="ARBA00006484"/>
    </source>
</evidence>
<keyword evidence="2" id="KW-0560">Oxidoreductase</keyword>
<comment type="caution">
    <text evidence="3">The sequence shown here is derived from an EMBL/GenBank/DDBJ whole genome shotgun (WGS) entry which is preliminary data.</text>
</comment>
<dbReference type="Pfam" id="PF13561">
    <property type="entry name" value="adh_short_C2"/>
    <property type="match status" value="1"/>
</dbReference>
<dbReference type="GO" id="GO:0016491">
    <property type="term" value="F:oxidoreductase activity"/>
    <property type="evidence" value="ECO:0007669"/>
    <property type="project" value="UniProtKB-KW"/>
</dbReference>
<organism evidence="3 4">
    <name type="scientific">Sorangium cellulosum</name>
    <name type="common">Polyangium cellulosum</name>
    <dbReference type="NCBI Taxonomy" id="56"/>
    <lineage>
        <taxon>Bacteria</taxon>
        <taxon>Pseudomonadati</taxon>
        <taxon>Myxococcota</taxon>
        <taxon>Polyangia</taxon>
        <taxon>Polyangiales</taxon>
        <taxon>Polyangiaceae</taxon>
        <taxon>Sorangium</taxon>
    </lineage>
</organism>
<dbReference type="PANTHER" id="PTHR43639:SF1">
    <property type="entry name" value="SHORT-CHAIN DEHYDROGENASE_REDUCTASE FAMILY PROTEIN"/>
    <property type="match status" value="1"/>
</dbReference>
<dbReference type="Gene3D" id="3.40.50.720">
    <property type="entry name" value="NAD(P)-binding Rossmann-like Domain"/>
    <property type="match status" value="1"/>
</dbReference>
<dbReference type="EMBL" id="JELY01003291">
    <property type="protein sequence ID" value="KYF50028.1"/>
    <property type="molecule type" value="Genomic_DNA"/>
</dbReference>
<dbReference type="InterPro" id="IPR036291">
    <property type="entry name" value="NAD(P)-bd_dom_sf"/>
</dbReference>
<evidence type="ECO:0000256" key="2">
    <source>
        <dbReference type="ARBA" id="ARBA00023002"/>
    </source>
</evidence>